<dbReference type="AlphaFoldDB" id="A0A8J5JIN9"/>
<feature type="signal peptide" evidence="3">
    <location>
        <begin position="1"/>
        <end position="16"/>
    </location>
</feature>
<feature type="transmembrane region" description="Helical" evidence="2">
    <location>
        <begin position="326"/>
        <end position="351"/>
    </location>
</feature>
<accession>A0A8J5JIN9</accession>
<sequence>MKSVIVCLLLTPLVLTLHISYTTLRAYPCQVYPPGRAWAALPTLVSLRPTTTIWSTQIHILDLETRLLACILLMPRKGKLDVFMSTGDCGSTVVNKSIWDIKDFGQDSWTNVEVSVKDSKLKLNVRGTRQSMMTPIPDLPYNLVVMVDNTHTVSVSFGCPRGCYIISELPKSSLKLGRETTFFVLPFRKLKKLKFRVHLKSCFRNEDVGKKDLGLPPLREDQWNVVNFKVEDDKYTVEVNGQQELLVTFATTYCHRSSDFYLSVEGEALWSFNCKPESEMSPVTTTTTTTVTVTPPYTSSPPDLLCESPTTPACDASPPPSSPISIVLLSLHASLLGVCVIVGSYTLYLAWTFSRPHPMTPTTEDLENSDDSSQQMDFSSPVSAESRRSTEGRQRPFSDTSTT</sequence>
<keyword evidence="5" id="KW-1185">Reference proteome</keyword>
<feature type="compositionally biased region" description="Low complexity" evidence="1">
    <location>
        <begin position="371"/>
        <end position="380"/>
    </location>
</feature>
<keyword evidence="2" id="KW-1133">Transmembrane helix</keyword>
<dbReference type="Proteomes" id="UP000747542">
    <property type="component" value="Unassembled WGS sequence"/>
</dbReference>
<proteinExistence type="predicted"/>
<feature type="region of interest" description="Disordered" evidence="1">
    <location>
        <begin position="361"/>
        <end position="403"/>
    </location>
</feature>
<reference evidence="4" key="1">
    <citation type="journal article" date="2021" name="Sci. Adv.">
        <title>The American lobster genome reveals insights on longevity, neural, and immune adaptations.</title>
        <authorList>
            <person name="Polinski J.M."/>
            <person name="Zimin A.V."/>
            <person name="Clark K.F."/>
            <person name="Kohn A.B."/>
            <person name="Sadowski N."/>
            <person name="Timp W."/>
            <person name="Ptitsyn A."/>
            <person name="Khanna P."/>
            <person name="Romanova D.Y."/>
            <person name="Williams P."/>
            <person name="Greenwood S.J."/>
            <person name="Moroz L.L."/>
            <person name="Walt D.R."/>
            <person name="Bodnar A.G."/>
        </authorList>
    </citation>
    <scope>NUCLEOTIDE SEQUENCE</scope>
    <source>
        <strain evidence="4">GMGI-L3</strain>
    </source>
</reference>
<gene>
    <name evidence="4" type="ORF">Hamer_G011414</name>
</gene>
<dbReference type="EMBL" id="JAHLQT010034478">
    <property type="protein sequence ID" value="KAG7158742.1"/>
    <property type="molecule type" value="Genomic_DNA"/>
</dbReference>
<organism evidence="4 5">
    <name type="scientific">Homarus americanus</name>
    <name type="common">American lobster</name>
    <dbReference type="NCBI Taxonomy" id="6706"/>
    <lineage>
        <taxon>Eukaryota</taxon>
        <taxon>Metazoa</taxon>
        <taxon>Ecdysozoa</taxon>
        <taxon>Arthropoda</taxon>
        <taxon>Crustacea</taxon>
        <taxon>Multicrustacea</taxon>
        <taxon>Malacostraca</taxon>
        <taxon>Eumalacostraca</taxon>
        <taxon>Eucarida</taxon>
        <taxon>Decapoda</taxon>
        <taxon>Pleocyemata</taxon>
        <taxon>Astacidea</taxon>
        <taxon>Nephropoidea</taxon>
        <taxon>Nephropidae</taxon>
        <taxon>Homarus</taxon>
    </lineage>
</organism>
<protein>
    <submittedName>
        <fullName evidence="4">Uncharacterized protein</fullName>
    </submittedName>
</protein>
<keyword evidence="2" id="KW-0812">Transmembrane</keyword>
<comment type="caution">
    <text evidence="4">The sequence shown here is derived from an EMBL/GenBank/DDBJ whole genome shotgun (WGS) entry which is preliminary data.</text>
</comment>
<evidence type="ECO:0000313" key="5">
    <source>
        <dbReference type="Proteomes" id="UP000747542"/>
    </source>
</evidence>
<evidence type="ECO:0000256" key="2">
    <source>
        <dbReference type="SAM" id="Phobius"/>
    </source>
</evidence>
<evidence type="ECO:0000313" key="4">
    <source>
        <dbReference type="EMBL" id="KAG7158742.1"/>
    </source>
</evidence>
<evidence type="ECO:0000256" key="3">
    <source>
        <dbReference type="SAM" id="SignalP"/>
    </source>
</evidence>
<name>A0A8J5JIN9_HOMAM</name>
<keyword evidence="3" id="KW-0732">Signal</keyword>
<feature type="compositionally biased region" description="Basic and acidic residues" evidence="1">
    <location>
        <begin position="385"/>
        <end position="396"/>
    </location>
</feature>
<feature type="chain" id="PRO_5035242325" evidence="3">
    <location>
        <begin position="17"/>
        <end position="403"/>
    </location>
</feature>
<keyword evidence="2" id="KW-0472">Membrane</keyword>
<evidence type="ECO:0000256" key="1">
    <source>
        <dbReference type="SAM" id="MobiDB-lite"/>
    </source>
</evidence>